<protein>
    <submittedName>
        <fullName evidence="2">Uncharacterized protein</fullName>
    </submittedName>
</protein>
<reference evidence="3" key="1">
    <citation type="journal article" date="2010" name="Nat. Biotechnol.">
        <title>Draft genome sequence of the oilseed species Ricinus communis.</title>
        <authorList>
            <person name="Chan A.P."/>
            <person name="Crabtree J."/>
            <person name="Zhao Q."/>
            <person name="Lorenzi H."/>
            <person name="Orvis J."/>
            <person name="Puiu D."/>
            <person name="Melake-Berhan A."/>
            <person name="Jones K.M."/>
            <person name="Redman J."/>
            <person name="Chen G."/>
            <person name="Cahoon E.B."/>
            <person name="Gedil M."/>
            <person name="Stanke M."/>
            <person name="Haas B.J."/>
            <person name="Wortman J.R."/>
            <person name="Fraser-Liggett C.M."/>
            <person name="Ravel J."/>
            <person name="Rabinowicz P.D."/>
        </authorList>
    </citation>
    <scope>NUCLEOTIDE SEQUENCE [LARGE SCALE GENOMIC DNA]</scope>
    <source>
        <strain evidence="3">cv. Hale</strain>
    </source>
</reference>
<feature type="region of interest" description="Disordered" evidence="1">
    <location>
        <begin position="292"/>
        <end position="311"/>
    </location>
</feature>
<keyword evidence="3" id="KW-1185">Reference proteome</keyword>
<dbReference type="Gene3D" id="3.60.10.10">
    <property type="entry name" value="Endonuclease/exonuclease/phosphatase"/>
    <property type="match status" value="1"/>
</dbReference>
<dbReference type="Proteomes" id="UP000008311">
    <property type="component" value="Unassembled WGS sequence"/>
</dbReference>
<dbReference type="eggNOG" id="KOG1075">
    <property type="taxonomic scope" value="Eukaryota"/>
</dbReference>
<evidence type="ECO:0000313" key="2">
    <source>
        <dbReference type="EMBL" id="EEF46434.1"/>
    </source>
</evidence>
<gene>
    <name evidence="2" type="ORF">RCOM_1493370</name>
</gene>
<dbReference type="InterPro" id="IPR040256">
    <property type="entry name" value="At4g02000-like"/>
</dbReference>
<dbReference type="PANTHER" id="PTHR31286">
    <property type="entry name" value="GLYCINE-RICH CELL WALL STRUCTURAL PROTEIN 1.8-LIKE"/>
    <property type="match status" value="1"/>
</dbReference>
<dbReference type="PANTHER" id="PTHR31286:SF99">
    <property type="entry name" value="DUF4283 DOMAIN-CONTAINING PROTEIN"/>
    <property type="match status" value="1"/>
</dbReference>
<proteinExistence type="predicted"/>
<sequence>MAKGNAIELLEKLKERLAKPWENTMVVDLENDFYLVKLSRHEDVVSALLGGPWVVFGHYLTVQSWAPSFRASSAVLSKVIAWIHFPDMPMHYYHNKILRTNGNIVGRTVKIDFNIEEVNHDRFARVAVELDLSKPLIAHCILDGVRHNQVLCLFKQTTNKSNQVGPPDSIAGSTSTTTVELDQIVAENFGPWMIAVTRGRRGSRKETKKIAQNQGAALTKQVDGSRFSVLNIMHEDIEECHADSPRTNLVGMAALPIDNILPKRFTIGSTSKCGTSKGKAKAHMEEPLATLRSPNSKVDSQPIKSHPKPQRDLFIFSTPCTNLFDNQNVKPNFLIGGSNKAKTLKKSLPPKTSAKKYLDPGKKRDRVSLPIKKSRLNGDAQPSPQTTRRLGVGEYEMSEEKDAVLWMDLVEAAMAAEEARSFSGGIWLLWNALKTIVLEIHSHRKLVHFCINEPWVLAGDFNVYCSLDEKVGGLPARHSKCKELQDNMDKCSLMDLGILGPKFTWERGLLKERLDCAVCNMNWKLPYWIKMKDHSGFKLLGSPILILIIFSERTGLTTKAWGMLPRTLGTRISRNSRYFHGSIVIRRKKNRIESLKDTYGCWLDDIDPFKKMVVKFYTKLYTEETTSNVPIRIRAQEVMHSMELNKGKNCWMATKINLEKAYDTLQWEFIQEMLEDASLTQVAVIQEVLKYFCRDFSQRVNDTSNIKKEISSKFSFTQTKNLWRYLGMPLIHERVGKHTFRGVLESIRHKLSG</sequence>
<accession>B9RQJ5</accession>
<feature type="compositionally biased region" description="Polar residues" evidence="1">
    <location>
        <begin position="292"/>
        <end position="303"/>
    </location>
</feature>
<feature type="region of interest" description="Disordered" evidence="1">
    <location>
        <begin position="344"/>
        <end position="390"/>
    </location>
</feature>
<dbReference type="AlphaFoldDB" id="B9RQJ5"/>
<evidence type="ECO:0000256" key="1">
    <source>
        <dbReference type="SAM" id="MobiDB-lite"/>
    </source>
</evidence>
<name>B9RQJ5_RICCO</name>
<dbReference type="EMBL" id="EQ973801">
    <property type="protein sequence ID" value="EEF46434.1"/>
    <property type="molecule type" value="Genomic_DNA"/>
</dbReference>
<dbReference type="SUPFAM" id="SSF56219">
    <property type="entry name" value="DNase I-like"/>
    <property type="match status" value="1"/>
</dbReference>
<dbReference type="InParanoid" id="B9RQJ5"/>
<evidence type="ECO:0000313" key="3">
    <source>
        <dbReference type="Proteomes" id="UP000008311"/>
    </source>
</evidence>
<dbReference type="InterPro" id="IPR036691">
    <property type="entry name" value="Endo/exonu/phosph_ase_sf"/>
</dbReference>
<organism evidence="2 3">
    <name type="scientific">Ricinus communis</name>
    <name type="common">Castor bean</name>
    <dbReference type="NCBI Taxonomy" id="3988"/>
    <lineage>
        <taxon>Eukaryota</taxon>
        <taxon>Viridiplantae</taxon>
        <taxon>Streptophyta</taxon>
        <taxon>Embryophyta</taxon>
        <taxon>Tracheophyta</taxon>
        <taxon>Spermatophyta</taxon>
        <taxon>Magnoliopsida</taxon>
        <taxon>eudicotyledons</taxon>
        <taxon>Gunneridae</taxon>
        <taxon>Pentapetalae</taxon>
        <taxon>rosids</taxon>
        <taxon>fabids</taxon>
        <taxon>Malpighiales</taxon>
        <taxon>Euphorbiaceae</taxon>
        <taxon>Acalyphoideae</taxon>
        <taxon>Acalypheae</taxon>
        <taxon>Ricinus</taxon>
    </lineage>
</organism>